<gene>
    <name evidence="2" type="ORF">KSB_25420</name>
</gene>
<evidence type="ECO:0000256" key="1">
    <source>
        <dbReference type="SAM" id="SignalP"/>
    </source>
</evidence>
<keyword evidence="3" id="KW-1185">Reference proteome</keyword>
<sequence length="129" mass="14068">MFKRCLTSLIGLASLLLIMGIFSHPSSYAATLKATVGPYGPDTCASGYVWREAFEGDHVCVTPEQRAQAKADNIQAQYRVNPQGAYGEASCRAGYVWRESFVGDTVCVTPEQRAQTKADNAEALKRYAP</sequence>
<organism evidence="2 3">
    <name type="scientific">Ktedonobacter robiniae</name>
    <dbReference type="NCBI Taxonomy" id="2778365"/>
    <lineage>
        <taxon>Bacteria</taxon>
        <taxon>Bacillati</taxon>
        <taxon>Chloroflexota</taxon>
        <taxon>Ktedonobacteria</taxon>
        <taxon>Ktedonobacterales</taxon>
        <taxon>Ktedonobacteraceae</taxon>
        <taxon>Ktedonobacter</taxon>
    </lineage>
</organism>
<feature type="chain" id="PRO_5045394672" description="YARHG domain-containing protein" evidence="1">
    <location>
        <begin position="30"/>
        <end position="129"/>
    </location>
</feature>
<keyword evidence="1" id="KW-0732">Signal</keyword>
<reference evidence="2 3" key="1">
    <citation type="journal article" date="2021" name="Int. J. Syst. Evol. Microbiol.">
        <title>Reticulibacter mediterranei gen. nov., sp. nov., within the new family Reticulibacteraceae fam. nov., and Ktedonospora formicarum gen. nov., sp. nov., Ktedonobacter robiniae sp. nov., Dictyobacter formicarum sp. nov. and Dictyobacter arantiisoli sp. nov., belonging to the class Ktedonobacteria.</title>
        <authorList>
            <person name="Yabe S."/>
            <person name="Zheng Y."/>
            <person name="Wang C.M."/>
            <person name="Sakai Y."/>
            <person name="Abe K."/>
            <person name="Yokota A."/>
            <person name="Donadio S."/>
            <person name="Cavaletti L."/>
            <person name="Monciardini P."/>
        </authorList>
    </citation>
    <scope>NUCLEOTIDE SEQUENCE [LARGE SCALE GENOMIC DNA]</scope>
    <source>
        <strain evidence="2 3">SOSP1-30</strain>
    </source>
</reference>
<evidence type="ECO:0000313" key="3">
    <source>
        <dbReference type="Proteomes" id="UP000654345"/>
    </source>
</evidence>
<dbReference type="Proteomes" id="UP000654345">
    <property type="component" value="Unassembled WGS sequence"/>
</dbReference>
<dbReference type="EMBL" id="BNJG01000001">
    <property type="protein sequence ID" value="GHO54067.1"/>
    <property type="molecule type" value="Genomic_DNA"/>
</dbReference>
<proteinExistence type="predicted"/>
<evidence type="ECO:0000313" key="2">
    <source>
        <dbReference type="EMBL" id="GHO54067.1"/>
    </source>
</evidence>
<protein>
    <recommendedName>
        <fullName evidence="4">YARHG domain-containing protein</fullName>
    </recommendedName>
</protein>
<name>A0ABQ3UN17_9CHLR</name>
<accession>A0ABQ3UN17</accession>
<evidence type="ECO:0008006" key="4">
    <source>
        <dbReference type="Google" id="ProtNLM"/>
    </source>
</evidence>
<feature type="signal peptide" evidence="1">
    <location>
        <begin position="1"/>
        <end position="29"/>
    </location>
</feature>
<comment type="caution">
    <text evidence="2">The sequence shown here is derived from an EMBL/GenBank/DDBJ whole genome shotgun (WGS) entry which is preliminary data.</text>
</comment>